<feature type="domain" description="Glycoside hydrolase family 13 N-terminal" evidence="6">
    <location>
        <begin position="130"/>
        <end position="213"/>
    </location>
</feature>
<dbReference type="SUPFAM" id="SSF81296">
    <property type="entry name" value="E set domains"/>
    <property type="match status" value="2"/>
</dbReference>
<keyword evidence="2 8" id="KW-0328">Glycosyltransferase</keyword>
<evidence type="ECO:0000259" key="7">
    <source>
        <dbReference type="Pfam" id="PF22019"/>
    </source>
</evidence>
<dbReference type="CDD" id="cd02855">
    <property type="entry name" value="E_set_GBE_prok_N"/>
    <property type="match status" value="1"/>
</dbReference>
<accession>A0A3B1BGA3</accession>
<dbReference type="PANTHER" id="PTHR43651:SF3">
    <property type="entry name" value="1,4-ALPHA-GLUCAN-BRANCHING ENZYME"/>
    <property type="match status" value="1"/>
</dbReference>
<dbReference type="InterPro" id="IPR013783">
    <property type="entry name" value="Ig-like_fold"/>
</dbReference>
<dbReference type="PANTHER" id="PTHR43651">
    <property type="entry name" value="1,4-ALPHA-GLUCAN-BRANCHING ENZYME"/>
    <property type="match status" value="1"/>
</dbReference>
<organism evidence="8">
    <name type="scientific">hydrothermal vent metagenome</name>
    <dbReference type="NCBI Taxonomy" id="652676"/>
    <lineage>
        <taxon>unclassified sequences</taxon>
        <taxon>metagenomes</taxon>
        <taxon>ecological metagenomes</taxon>
    </lineage>
</organism>
<keyword evidence="4" id="KW-0320">Glycogen biosynthesis</keyword>
<dbReference type="AlphaFoldDB" id="A0A3B1BGA3"/>
<dbReference type="FunFam" id="2.60.40.10:FF:000169">
    <property type="entry name" value="1,4-alpha-glucan branching enzyme GlgB"/>
    <property type="match status" value="1"/>
</dbReference>
<evidence type="ECO:0000256" key="1">
    <source>
        <dbReference type="ARBA" id="ARBA00022600"/>
    </source>
</evidence>
<dbReference type="Pfam" id="PF22019">
    <property type="entry name" value="GlgB_N"/>
    <property type="match status" value="1"/>
</dbReference>
<evidence type="ECO:0000256" key="2">
    <source>
        <dbReference type="ARBA" id="ARBA00022676"/>
    </source>
</evidence>
<dbReference type="Gene3D" id="2.60.40.10">
    <property type="entry name" value="Immunoglobulins"/>
    <property type="match status" value="2"/>
</dbReference>
<dbReference type="Pfam" id="PF02922">
    <property type="entry name" value="CBM_48"/>
    <property type="match status" value="1"/>
</dbReference>
<dbReference type="InterPro" id="IPR044143">
    <property type="entry name" value="GlgB_N_E_set_prok"/>
</dbReference>
<sequence length="278" mass="31642">MAVKVGRAGKAVKSEIKRIINADHRDPFSVLGIHETDAGVAIRCFNPESAEVAVIDIYDRKARYQMKKTDPAGFFEVVIPGRKIFAYDLHMVTYRGEHTINRDPYSFLPSLGEIDLHLFNEGNHYEIHKKLGAHIVEIDGVSGVRFAVWAPNAKRVSVVGDFCRWDGRRYCMRMLGSSGVWEIFIPGPGRGTLYKYEIKAQNGDLFDKADPYAYASELRPKTASAVWDMGSYQWDDDEWLSRRGQTDILNSPMSIYEAHLGSWARNADNEWLTYRELA</sequence>
<evidence type="ECO:0000256" key="4">
    <source>
        <dbReference type="ARBA" id="ARBA00023056"/>
    </source>
</evidence>
<keyword evidence="3 8" id="KW-0808">Transferase</keyword>
<dbReference type="GO" id="GO:0005829">
    <property type="term" value="C:cytosol"/>
    <property type="evidence" value="ECO:0007669"/>
    <property type="project" value="TreeGrafter"/>
</dbReference>
<dbReference type="EMBL" id="UOGB01000006">
    <property type="protein sequence ID" value="VAX15142.1"/>
    <property type="molecule type" value="Genomic_DNA"/>
</dbReference>
<evidence type="ECO:0000256" key="5">
    <source>
        <dbReference type="ARBA" id="ARBA00023277"/>
    </source>
</evidence>
<keyword evidence="1" id="KW-0321">Glycogen metabolism</keyword>
<dbReference type="InterPro" id="IPR054169">
    <property type="entry name" value="GlgB_N"/>
</dbReference>
<reference evidence="8" key="1">
    <citation type="submission" date="2018-06" db="EMBL/GenBank/DDBJ databases">
        <authorList>
            <person name="Zhirakovskaya E."/>
        </authorList>
    </citation>
    <scope>NUCLEOTIDE SEQUENCE</scope>
</reference>
<dbReference type="GO" id="GO:0005978">
    <property type="term" value="P:glycogen biosynthetic process"/>
    <property type="evidence" value="ECO:0007669"/>
    <property type="project" value="UniProtKB-KW"/>
</dbReference>
<feature type="domain" description="1,4-alpha-glucan branching enzyme GlgB N-terminal" evidence="7">
    <location>
        <begin position="14"/>
        <end position="105"/>
    </location>
</feature>
<keyword evidence="5" id="KW-0119">Carbohydrate metabolism</keyword>
<dbReference type="GO" id="GO:0003844">
    <property type="term" value="F:1,4-alpha-glucan branching enzyme activity"/>
    <property type="evidence" value="ECO:0007669"/>
    <property type="project" value="UniProtKB-EC"/>
</dbReference>
<proteinExistence type="predicted"/>
<dbReference type="InterPro" id="IPR004193">
    <property type="entry name" value="Glyco_hydro_13_N"/>
</dbReference>
<dbReference type="InterPro" id="IPR014756">
    <property type="entry name" value="Ig_E-set"/>
</dbReference>
<dbReference type="GO" id="GO:0004553">
    <property type="term" value="F:hydrolase activity, hydrolyzing O-glycosyl compounds"/>
    <property type="evidence" value="ECO:0007669"/>
    <property type="project" value="InterPro"/>
</dbReference>
<dbReference type="Gene3D" id="3.20.20.80">
    <property type="entry name" value="Glycosidases"/>
    <property type="match status" value="1"/>
</dbReference>
<gene>
    <name evidence="8" type="ORF">MNBD_NITROSPINAE03-840</name>
</gene>
<evidence type="ECO:0000259" key="6">
    <source>
        <dbReference type="Pfam" id="PF02922"/>
    </source>
</evidence>
<dbReference type="EC" id="2.4.1.18" evidence="8"/>
<evidence type="ECO:0000256" key="3">
    <source>
        <dbReference type="ARBA" id="ARBA00022679"/>
    </source>
</evidence>
<feature type="non-terminal residue" evidence="8">
    <location>
        <position position="278"/>
    </location>
</feature>
<name>A0A3B1BGA3_9ZZZZ</name>
<evidence type="ECO:0000313" key="8">
    <source>
        <dbReference type="EMBL" id="VAX15142.1"/>
    </source>
</evidence>
<protein>
    <submittedName>
        <fullName evidence="8">1,4-alpha-glucan (Glycogen) branching enzyme, GH-13-type</fullName>
        <ecNumber evidence="8">2.4.1.18</ecNumber>
    </submittedName>
</protein>